<proteinExistence type="predicted"/>
<keyword evidence="2" id="KW-1185">Reference proteome</keyword>
<protein>
    <recommendedName>
        <fullName evidence="3">HTH cro/C1-type domain-containing protein</fullName>
    </recommendedName>
</protein>
<evidence type="ECO:0000313" key="2">
    <source>
        <dbReference type="Proteomes" id="UP001595711"/>
    </source>
</evidence>
<dbReference type="Proteomes" id="UP001595711">
    <property type="component" value="Unassembled WGS sequence"/>
</dbReference>
<accession>A0ABV7VDI9</accession>
<name>A0ABV7VDI9_9PROT</name>
<organism evidence="1 2">
    <name type="scientific">Ferrovibrio xuzhouensis</name>
    <dbReference type="NCBI Taxonomy" id="1576914"/>
    <lineage>
        <taxon>Bacteria</taxon>
        <taxon>Pseudomonadati</taxon>
        <taxon>Pseudomonadota</taxon>
        <taxon>Alphaproteobacteria</taxon>
        <taxon>Rhodospirillales</taxon>
        <taxon>Rhodospirillaceae</taxon>
        <taxon>Ferrovibrio</taxon>
    </lineage>
</organism>
<gene>
    <name evidence="1" type="ORF">ACFOOQ_03965</name>
</gene>
<evidence type="ECO:0000313" key="1">
    <source>
        <dbReference type="EMBL" id="MFC3674686.1"/>
    </source>
</evidence>
<sequence>MQDAPKVTSPARPGSPLAPRLKAVMDLFKAEAGVSLVRVAADMGKSDRQLRAWRGGENEPSYSEIERMDRVYAGRGCPGLIDRIRAAARWHSERLTLGRETMADARGWALLDCLGDMRAAVSLEDWLAEHGLLAHVHIMLRSETDGMFITHRGSKMASAAQIDRGIYGRDIRTLAPQGYGIEVYPQVMDCLGRDEPMLHHITAPDMDYYRLAVPVGRFCVAYSHRIWAAPSFALR</sequence>
<comment type="caution">
    <text evidence="1">The sequence shown here is derived from an EMBL/GenBank/DDBJ whole genome shotgun (WGS) entry which is preliminary data.</text>
</comment>
<reference evidence="2" key="1">
    <citation type="journal article" date="2019" name="Int. J. Syst. Evol. Microbiol.">
        <title>The Global Catalogue of Microorganisms (GCM) 10K type strain sequencing project: providing services to taxonomists for standard genome sequencing and annotation.</title>
        <authorList>
            <consortium name="The Broad Institute Genomics Platform"/>
            <consortium name="The Broad Institute Genome Sequencing Center for Infectious Disease"/>
            <person name="Wu L."/>
            <person name="Ma J."/>
        </authorList>
    </citation>
    <scope>NUCLEOTIDE SEQUENCE [LARGE SCALE GENOMIC DNA]</scope>
    <source>
        <strain evidence="2">KCTC 42182</strain>
    </source>
</reference>
<dbReference type="RefSeq" id="WP_379722044.1">
    <property type="nucleotide sequence ID" value="NZ_JBHRYJ010000001.1"/>
</dbReference>
<dbReference type="EMBL" id="JBHRYJ010000001">
    <property type="protein sequence ID" value="MFC3674686.1"/>
    <property type="molecule type" value="Genomic_DNA"/>
</dbReference>
<evidence type="ECO:0008006" key="3">
    <source>
        <dbReference type="Google" id="ProtNLM"/>
    </source>
</evidence>